<dbReference type="GO" id="GO:0008289">
    <property type="term" value="F:lipid binding"/>
    <property type="evidence" value="ECO:0007669"/>
    <property type="project" value="UniProtKB-KW"/>
</dbReference>
<reference evidence="6" key="1">
    <citation type="journal article" date="2019" name="Toxins">
        <title>Detection of Abrin-Like and Prepropulchellin-Like Toxin Genes and Transcripts Using Whole Genome Sequencing and Full-Length Transcript Sequencing of Abrus precatorius.</title>
        <authorList>
            <person name="Hovde B.T."/>
            <person name="Daligault H.E."/>
            <person name="Hanschen E.R."/>
            <person name="Kunde Y.A."/>
            <person name="Johnson M.B."/>
            <person name="Starkenburg S.R."/>
            <person name="Johnson S.L."/>
        </authorList>
    </citation>
    <scope>NUCLEOTIDE SEQUENCE [LARGE SCALE GENOMIC DNA]</scope>
</reference>
<comment type="function">
    <text evidence="3">Plant non-specific lipid-transfer proteins transfer phospholipids as well as galactolipids across membranes. May play a role in wax or cutin deposition in the cell walls of expanding epidermal cells and certain secretory tissues.</text>
</comment>
<reference evidence="7" key="2">
    <citation type="submission" date="2025-08" db="UniProtKB">
        <authorList>
            <consortium name="RefSeq"/>
        </authorList>
    </citation>
    <scope>IDENTIFICATION</scope>
    <source>
        <tissue evidence="7">Young leaves</tissue>
    </source>
</reference>
<keyword evidence="6" id="KW-1185">Reference proteome</keyword>
<organism evidence="6 7">
    <name type="scientific">Abrus precatorius</name>
    <name type="common">Indian licorice</name>
    <name type="synonym">Glycine abrus</name>
    <dbReference type="NCBI Taxonomy" id="3816"/>
    <lineage>
        <taxon>Eukaryota</taxon>
        <taxon>Viridiplantae</taxon>
        <taxon>Streptophyta</taxon>
        <taxon>Embryophyta</taxon>
        <taxon>Tracheophyta</taxon>
        <taxon>Spermatophyta</taxon>
        <taxon>Magnoliopsida</taxon>
        <taxon>eudicotyledons</taxon>
        <taxon>Gunneridae</taxon>
        <taxon>Pentapetalae</taxon>
        <taxon>rosids</taxon>
        <taxon>fabids</taxon>
        <taxon>Fabales</taxon>
        <taxon>Fabaceae</taxon>
        <taxon>Papilionoideae</taxon>
        <taxon>50 kb inversion clade</taxon>
        <taxon>NPAAA clade</taxon>
        <taxon>indigoferoid/millettioid clade</taxon>
        <taxon>Abreae</taxon>
        <taxon>Abrus</taxon>
    </lineage>
</organism>
<name>A0A8B8L9E0_ABRPR</name>
<dbReference type="InterPro" id="IPR036312">
    <property type="entry name" value="Bifun_inhib/LTP/seed_sf"/>
</dbReference>
<keyword evidence="2" id="KW-1015">Disulfide bond</keyword>
<proteinExistence type="inferred from homology"/>
<dbReference type="Pfam" id="PF00234">
    <property type="entry name" value="Tryp_alpha_amyl"/>
    <property type="match status" value="1"/>
</dbReference>
<dbReference type="SUPFAM" id="SSF47699">
    <property type="entry name" value="Bifunctional inhibitor/lipid-transfer protein/seed storage 2S albumin"/>
    <property type="match status" value="1"/>
</dbReference>
<dbReference type="PRINTS" id="PR00382">
    <property type="entry name" value="LIPIDTRNSFER"/>
</dbReference>
<dbReference type="Proteomes" id="UP000694853">
    <property type="component" value="Unplaced"/>
</dbReference>
<sequence>MASPLLMKLTSIALMWMVLGSPMAEGALSCGAVQFAVAPCLGYLRAGGGAVPAACCNGARSVYNQAKTTLDRQGVCRCLKSVVNFPGLNLATLAALPGKCGINLPYKVTPSVDCNKCDKLSSLHEPLRLLTTCFVVIRA</sequence>
<evidence type="ECO:0000313" key="6">
    <source>
        <dbReference type="Proteomes" id="UP000694853"/>
    </source>
</evidence>
<dbReference type="Gene3D" id="1.10.110.10">
    <property type="entry name" value="Plant lipid-transfer and hydrophobic proteins"/>
    <property type="match status" value="1"/>
</dbReference>
<dbReference type="PANTHER" id="PTHR33076">
    <property type="entry name" value="NON-SPECIFIC LIPID-TRANSFER PROTEIN 2-RELATED"/>
    <property type="match status" value="1"/>
</dbReference>
<comment type="similarity">
    <text evidence="1 3">Belongs to the plant LTP family.</text>
</comment>
<feature type="domain" description="Bifunctional inhibitor/plant lipid transfer protein/seed storage helical" evidence="5">
    <location>
        <begin position="30"/>
        <end position="114"/>
    </location>
</feature>
<feature type="signal peptide" evidence="4">
    <location>
        <begin position="1"/>
        <end position="20"/>
    </location>
</feature>
<dbReference type="SMART" id="SM00499">
    <property type="entry name" value="AAI"/>
    <property type="match status" value="1"/>
</dbReference>
<dbReference type="OrthoDB" id="1373057at2759"/>
<dbReference type="InterPro" id="IPR016140">
    <property type="entry name" value="Bifunc_inhib/LTP/seed_store"/>
</dbReference>
<evidence type="ECO:0000256" key="4">
    <source>
        <dbReference type="SAM" id="SignalP"/>
    </source>
</evidence>
<keyword evidence="3" id="KW-0813">Transport</keyword>
<dbReference type="CDD" id="cd01960">
    <property type="entry name" value="nsLTP1"/>
    <property type="match status" value="1"/>
</dbReference>
<dbReference type="GO" id="GO:0006869">
    <property type="term" value="P:lipid transport"/>
    <property type="evidence" value="ECO:0007669"/>
    <property type="project" value="InterPro"/>
</dbReference>
<dbReference type="InterPro" id="IPR000528">
    <property type="entry name" value="Plant_nsLTP"/>
</dbReference>
<keyword evidence="4" id="KW-0732">Signal</keyword>
<gene>
    <name evidence="7" type="primary">LOC113862463</name>
</gene>
<keyword evidence="3" id="KW-0446">Lipid-binding</keyword>
<evidence type="ECO:0000256" key="1">
    <source>
        <dbReference type="ARBA" id="ARBA00009748"/>
    </source>
</evidence>
<accession>A0A8B8L9E0</accession>
<evidence type="ECO:0000259" key="5">
    <source>
        <dbReference type="SMART" id="SM00499"/>
    </source>
</evidence>
<evidence type="ECO:0000256" key="2">
    <source>
        <dbReference type="ARBA" id="ARBA00023157"/>
    </source>
</evidence>
<protein>
    <recommendedName>
        <fullName evidence="3">Non-specific lipid-transfer protein</fullName>
    </recommendedName>
</protein>
<dbReference type="GeneID" id="113862463"/>
<evidence type="ECO:0000313" key="7">
    <source>
        <dbReference type="RefSeq" id="XP_027351349.1"/>
    </source>
</evidence>
<dbReference type="AlphaFoldDB" id="A0A8B8L9E0"/>
<feature type="chain" id="PRO_5034629802" description="Non-specific lipid-transfer protein" evidence="4">
    <location>
        <begin position="21"/>
        <end position="139"/>
    </location>
</feature>
<dbReference type="KEGG" id="aprc:113862463"/>
<evidence type="ECO:0000256" key="3">
    <source>
        <dbReference type="RuleBase" id="RU000628"/>
    </source>
</evidence>
<dbReference type="RefSeq" id="XP_027351349.1">
    <property type="nucleotide sequence ID" value="XM_027495548.1"/>
</dbReference>